<accession>A0A4Q0I8I4</accession>
<dbReference type="AlphaFoldDB" id="A0A4Q0I8I4"/>
<dbReference type="Proteomes" id="UP000289166">
    <property type="component" value="Unassembled WGS sequence"/>
</dbReference>
<dbReference type="InterPro" id="IPR036736">
    <property type="entry name" value="ACP-like_sf"/>
</dbReference>
<reference evidence="3" key="1">
    <citation type="submission" date="2018-11" db="EMBL/GenBank/DDBJ databases">
        <title>Genome sequencing of a novel mesophilic and cellulolytic organism within the genus Hungateiclostridium.</title>
        <authorList>
            <person name="Rettenmaier R."/>
            <person name="Liebl W."/>
            <person name="Zverlov V."/>
        </authorList>
    </citation>
    <scope>NUCLEOTIDE SEQUENCE [LARGE SCALE GENOMIC DNA]</scope>
    <source>
        <strain evidence="3">N2K1</strain>
    </source>
</reference>
<comment type="caution">
    <text evidence="2">The sequence shown here is derived from an EMBL/GenBank/DDBJ whole genome shotgun (WGS) entry which is preliminary data.</text>
</comment>
<gene>
    <name evidence="2" type="ORF">EFD62_01960</name>
</gene>
<dbReference type="SUPFAM" id="SSF47336">
    <property type="entry name" value="ACP-like"/>
    <property type="match status" value="1"/>
</dbReference>
<evidence type="ECO:0000259" key="1">
    <source>
        <dbReference type="PROSITE" id="PS50075"/>
    </source>
</evidence>
<evidence type="ECO:0000313" key="3">
    <source>
        <dbReference type="Proteomes" id="UP000289166"/>
    </source>
</evidence>
<dbReference type="PROSITE" id="PS50075">
    <property type="entry name" value="CARRIER"/>
    <property type="match status" value="1"/>
</dbReference>
<protein>
    <recommendedName>
        <fullName evidence="1">Carrier domain-containing protein</fullName>
    </recommendedName>
</protein>
<dbReference type="RefSeq" id="WP_069194546.1">
    <property type="nucleotide sequence ID" value="NZ_RLII01000001.1"/>
</dbReference>
<dbReference type="InterPro" id="IPR009081">
    <property type="entry name" value="PP-bd_ACP"/>
</dbReference>
<proteinExistence type="predicted"/>
<dbReference type="EMBL" id="RLII01000001">
    <property type="protein sequence ID" value="RXE60708.1"/>
    <property type="molecule type" value="Genomic_DNA"/>
</dbReference>
<feature type="domain" description="Carrier" evidence="1">
    <location>
        <begin position="3"/>
        <end position="85"/>
    </location>
</feature>
<dbReference type="Gene3D" id="1.10.1200.10">
    <property type="entry name" value="ACP-like"/>
    <property type="match status" value="1"/>
</dbReference>
<organism evidence="2 3">
    <name type="scientific">Acetivibrio mesophilus</name>
    <dbReference type="NCBI Taxonomy" id="2487273"/>
    <lineage>
        <taxon>Bacteria</taxon>
        <taxon>Bacillati</taxon>
        <taxon>Bacillota</taxon>
        <taxon>Clostridia</taxon>
        <taxon>Eubacteriales</taxon>
        <taxon>Oscillospiraceae</taxon>
        <taxon>Acetivibrio</taxon>
    </lineage>
</organism>
<evidence type="ECO:0000313" key="2">
    <source>
        <dbReference type="EMBL" id="RXE60708.1"/>
    </source>
</evidence>
<sequence length="91" mass="10558">MTDQKLEIKKKLHEIFSSVLERDIDFGELDVESGILEKFHIDSLIALQIIVRIEQDFGIVIEDDNVAVEILDSFNKAVEFISENQQVHEMR</sequence>
<dbReference type="OrthoDB" id="9971815at2"/>
<keyword evidence="3" id="KW-1185">Reference proteome</keyword>
<dbReference type="Pfam" id="PF00550">
    <property type="entry name" value="PP-binding"/>
    <property type="match status" value="1"/>
</dbReference>
<name>A0A4Q0I8I4_9FIRM</name>